<dbReference type="GO" id="GO:0005737">
    <property type="term" value="C:cytoplasm"/>
    <property type="evidence" value="ECO:0007669"/>
    <property type="project" value="TreeGrafter"/>
</dbReference>
<dbReference type="AlphaFoldDB" id="A0AAD8A4W4"/>
<dbReference type="GO" id="GO:0016616">
    <property type="term" value="F:oxidoreductase activity, acting on the CH-OH group of donors, NAD or NADP as acceptor"/>
    <property type="evidence" value="ECO:0007669"/>
    <property type="project" value="TreeGrafter"/>
</dbReference>
<evidence type="ECO:0000313" key="4">
    <source>
        <dbReference type="EMBL" id="KAJ9592491.1"/>
    </source>
</evidence>
<dbReference type="EMBL" id="JASPKZ010003835">
    <property type="protein sequence ID" value="KAJ9592491.1"/>
    <property type="molecule type" value="Genomic_DNA"/>
</dbReference>
<comment type="similarity">
    <text evidence="1 3">Belongs to the short-chain dehydrogenases/reductases (SDR) family.</text>
</comment>
<name>A0AAD8A4W4_DIPPU</name>
<evidence type="ECO:0000256" key="1">
    <source>
        <dbReference type="ARBA" id="ARBA00006484"/>
    </source>
</evidence>
<dbReference type="InterPro" id="IPR036291">
    <property type="entry name" value="NAD(P)-bd_dom_sf"/>
</dbReference>
<dbReference type="PANTHER" id="PTHR44229">
    <property type="entry name" value="15-HYDROXYPROSTAGLANDIN DEHYDROGENASE [NAD(+)]"/>
    <property type="match status" value="1"/>
</dbReference>
<keyword evidence="2" id="KW-0560">Oxidoreductase</keyword>
<evidence type="ECO:0000256" key="3">
    <source>
        <dbReference type="RuleBase" id="RU000363"/>
    </source>
</evidence>
<reference evidence="4" key="2">
    <citation type="submission" date="2023-05" db="EMBL/GenBank/DDBJ databases">
        <authorList>
            <person name="Fouks B."/>
        </authorList>
    </citation>
    <scope>NUCLEOTIDE SEQUENCE</scope>
    <source>
        <strain evidence="4">Stay&amp;Tobe</strain>
        <tissue evidence="4">Testes</tissue>
    </source>
</reference>
<accession>A0AAD8A4W4</accession>
<dbReference type="InterPro" id="IPR002347">
    <property type="entry name" value="SDR_fam"/>
</dbReference>
<protein>
    <recommendedName>
        <fullName evidence="6">15-hydroxyprostaglandin dehydrogenase [NAD(+)]-like</fullName>
    </recommendedName>
</protein>
<reference evidence="4" key="1">
    <citation type="journal article" date="2023" name="IScience">
        <title>Live-bearing cockroach genome reveals convergent evolutionary mechanisms linked to viviparity in insects and beyond.</title>
        <authorList>
            <person name="Fouks B."/>
            <person name="Harrison M.C."/>
            <person name="Mikhailova A.A."/>
            <person name="Marchal E."/>
            <person name="English S."/>
            <person name="Carruthers M."/>
            <person name="Jennings E.C."/>
            <person name="Chiamaka E.L."/>
            <person name="Frigard R.A."/>
            <person name="Pippel M."/>
            <person name="Attardo G.M."/>
            <person name="Benoit J.B."/>
            <person name="Bornberg-Bauer E."/>
            <person name="Tobe S.S."/>
        </authorList>
    </citation>
    <scope>NUCLEOTIDE SEQUENCE</scope>
    <source>
        <strain evidence="4">Stay&amp;Tobe</strain>
    </source>
</reference>
<proteinExistence type="inferred from homology"/>
<evidence type="ECO:0000313" key="5">
    <source>
        <dbReference type="Proteomes" id="UP001233999"/>
    </source>
</evidence>
<dbReference type="Proteomes" id="UP001233999">
    <property type="component" value="Unassembled WGS sequence"/>
</dbReference>
<dbReference type="PRINTS" id="PR00081">
    <property type="entry name" value="GDHRDH"/>
</dbReference>
<gene>
    <name evidence="4" type="ORF">L9F63_015907</name>
</gene>
<dbReference type="Pfam" id="PF00106">
    <property type="entry name" value="adh_short"/>
    <property type="match status" value="1"/>
</dbReference>
<dbReference type="PANTHER" id="PTHR44229:SF8">
    <property type="entry name" value="ALCOHOL DEHYDROGENASE-RELATED"/>
    <property type="match status" value="1"/>
</dbReference>
<dbReference type="PRINTS" id="PR00080">
    <property type="entry name" value="SDRFAMILY"/>
</dbReference>
<organism evidence="4 5">
    <name type="scientific">Diploptera punctata</name>
    <name type="common">Pacific beetle cockroach</name>
    <dbReference type="NCBI Taxonomy" id="6984"/>
    <lineage>
        <taxon>Eukaryota</taxon>
        <taxon>Metazoa</taxon>
        <taxon>Ecdysozoa</taxon>
        <taxon>Arthropoda</taxon>
        <taxon>Hexapoda</taxon>
        <taxon>Insecta</taxon>
        <taxon>Pterygota</taxon>
        <taxon>Neoptera</taxon>
        <taxon>Polyneoptera</taxon>
        <taxon>Dictyoptera</taxon>
        <taxon>Blattodea</taxon>
        <taxon>Blaberoidea</taxon>
        <taxon>Blaberidae</taxon>
        <taxon>Diplopterinae</taxon>
        <taxon>Diploptera</taxon>
    </lineage>
</organism>
<dbReference type="InterPro" id="IPR020904">
    <property type="entry name" value="Sc_DH/Rdtase_CS"/>
</dbReference>
<comment type="caution">
    <text evidence="4">The sequence shown here is derived from an EMBL/GenBank/DDBJ whole genome shotgun (WGS) entry which is preliminary data.</text>
</comment>
<evidence type="ECO:0000256" key="2">
    <source>
        <dbReference type="ARBA" id="ARBA00023002"/>
    </source>
</evidence>
<dbReference type="PROSITE" id="PS00061">
    <property type="entry name" value="ADH_SHORT"/>
    <property type="match status" value="1"/>
</dbReference>
<evidence type="ECO:0008006" key="6">
    <source>
        <dbReference type="Google" id="ProtNLM"/>
    </source>
</evidence>
<sequence>MEPIRGRVVLVTGGACGIGLEVAKQLLQQGAKGVSICDVNVTKGETEVKQLQQLFGAASAVFIRTDVTKQQDVQAAFERTVKQFGGVHIVINNAGILDDNKWQQCVSINVNGVVHTALLALEYMGRDRGGGGGVLVNTASTIGMVSADLKITVIYSATKSAVIALSRSLGNEFIEGTTGVRVLCVLPGFTDTELVSSENKVVTARPDWMSEFNRQMAVHPPPQKVENVGKAVVHMIREGKTGSLWVSESDQPAYEIKIPPHHKLKV</sequence>
<dbReference type="SUPFAM" id="SSF51735">
    <property type="entry name" value="NAD(P)-binding Rossmann-fold domains"/>
    <property type="match status" value="1"/>
</dbReference>
<keyword evidence="5" id="KW-1185">Reference proteome</keyword>
<dbReference type="Gene3D" id="3.40.50.720">
    <property type="entry name" value="NAD(P)-binding Rossmann-like Domain"/>
    <property type="match status" value="1"/>
</dbReference>